<keyword evidence="8 12" id="KW-0448">Lipopolysaccharide biosynthesis</keyword>
<dbReference type="HAMAP" id="MF_02030">
    <property type="entry name" value="WecA_Gammaproteo"/>
    <property type="match status" value="1"/>
</dbReference>
<dbReference type="PANTHER" id="PTHR22926">
    <property type="entry name" value="PHOSPHO-N-ACETYLMURAMOYL-PENTAPEPTIDE-TRANSFERASE"/>
    <property type="match status" value="1"/>
</dbReference>
<dbReference type="GO" id="GO:0009243">
    <property type="term" value="P:O antigen biosynthetic process"/>
    <property type="evidence" value="ECO:0007669"/>
    <property type="project" value="UniProtKB-UniRule"/>
</dbReference>
<protein>
    <recommendedName>
        <fullName evidence="12">Undecaprenyl-phosphate alpha-N-acetylglucosaminyl 1-phosphate transferase</fullName>
        <ecNumber evidence="12">2.7.8.33</ecNumber>
    </recommendedName>
    <alternativeName>
        <fullName evidence="12">UDP-GlcNAc:undecaprenyl-phosphate GlcNAc-1-phosphate transferase</fullName>
    </alternativeName>
    <alternativeName>
        <fullName evidence="12">Undecaprenyl-phosphate GlcNAc-1-phosphate transferase</fullName>
    </alternativeName>
</protein>
<feature type="binding site" evidence="13">
    <location>
        <position position="217"/>
    </location>
    <ligand>
        <name>Mg(2+)</name>
        <dbReference type="ChEBI" id="CHEBI:18420"/>
    </ligand>
</feature>
<evidence type="ECO:0000256" key="2">
    <source>
        <dbReference type="ARBA" id="ARBA00022475"/>
    </source>
</evidence>
<feature type="transmembrane region" description="Helical" evidence="12">
    <location>
        <begin position="6"/>
        <end position="33"/>
    </location>
</feature>
<dbReference type="GO" id="GO:0036380">
    <property type="term" value="F:UDP-N-acetylglucosamine-undecaprenyl-phosphate N-acetylglucosaminephosphotransferase activity"/>
    <property type="evidence" value="ECO:0007669"/>
    <property type="project" value="UniProtKB-UniRule"/>
</dbReference>
<feature type="transmembrane region" description="Helical" evidence="12">
    <location>
        <begin position="189"/>
        <end position="206"/>
    </location>
</feature>
<dbReference type="CDD" id="cd06853">
    <property type="entry name" value="GT_WecA_like"/>
    <property type="match status" value="1"/>
</dbReference>
<keyword evidence="10 12" id="KW-0472">Membrane</keyword>
<dbReference type="GO" id="GO:0044038">
    <property type="term" value="P:cell wall macromolecule biosynthetic process"/>
    <property type="evidence" value="ECO:0007669"/>
    <property type="project" value="TreeGrafter"/>
</dbReference>
<keyword evidence="2 12" id="KW-1003">Cell membrane</keyword>
<reference evidence="14" key="1">
    <citation type="submission" date="2021-03" db="EMBL/GenBank/DDBJ databases">
        <title>novel species isolated from a fishpond in China.</title>
        <authorList>
            <person name="Lu H."/>
            <person name="Cai Z."/>
        </authorList>
    </citation>
    <scope>NUCLEOTIDE SEQUENCE</scope>
    <source>
        <strain evidence="14">JCM 30855</strain>
    </source>
</reference>
<accession>A0A939IT79</accession>
<comment type="subcellular location">
    <subcellularLocation>
        <location evidence="12">Cell inner membrane</location>
        <topology evidence="12">Multi-pass membrane protein</topology>
    </subcellularLocation>
    <subcellularLocation>
        <location evidence="1">Cell membrane</location>
        <topology evidence="1">Multi-pass membrane protein</topology>
    </subcellularLocation>
</comment>
<feature type="binding site" evidence="13">
    <location>
        <position position="152"/>
    </location>
    <ligand>
        <name>Mg(2+)</name>
        <dbReference type="ChEBI" id="CHEBI:18420"/>
    </ligand>
</feature>
<keyword evidence="15" id="KW-1185">Reference proteome</keyword>
<keyword evidence="7 12" id="KW-0460">Magnesium</keyword>
<evidence type="ECO:0000256" key="11">
    <source>
        <dbReference type="ARBA" id="ARBA00023211"/>
    </source>
</evidence>
<dbReference type="InterPro" id="IPR012750">
    <property type="entry name" value="ECA_WecA-rel"/>
</dbReference>
<evidence type="ECO:0000256" key="5">
    <source>
        <dbReference type="ARBA" id="ARBA00022679"/>
    </source>
</evidence>
<evidence type="ECO:0000256" key="8">
    <source>
        <dbReference type="ARBA" id="ARBA00022985"/>
    </source>
</evidence>
<evidence type="ECO:0000256" key="6">
    <source>
        <dbReference type="ARBA" id="ARBA00022692"/>
    </source>
</evidence>
<dbReference type="Pfam" id="PF00953">
    <property type="entry name" value="Glycos_transf_4"/>
    <property type="match status" value="1"/>
</dbReference>
<dbReference type="PANTHER" id="PTHR22926:SF3">
    <property type="entry name" value="UNDECAPRENYL-PHOSPHATE ALPHA-N-ACETYLGLUCOSAMINYL 1-PHOSPHATE TRANSFERASE"/>
    <property type="match status" value="1"/>
</dbReference>
<comment type="similarity">
    <text evidence="12">Belongs to the glycosyltransferase 4 family. WecA subfamily.</text>
</comment>
<evidence type="ECO:0000256" key="7">
    <source>
        <dbReference type="ARBA" id="ARBA00022842"/>
    </source>
</evidence>
<dbReference type="GO" id="GO:0005886">
    <property type="term" value="C:plasma membrane"/>
    <property type="evidence" value="ECO:0007669"/>
    <property type="project" value="UniProtKB-SubCell"/>
</dbReference>
<feature type="transmembrane region" description="Helical" evidence="12">
    <location>
        <begin position="130"/>
        <end position="152"/>
    </location>
</feature>
<keyword evidence="3 12" id="KW-0997">Cell inner membrane</keyword>
<evidence type="ECO:0000256" key="9">
    <source>
        <dbReference type="ARBA" id="ARBA00022989"/>
    </source>
</evidence>
<keyword evidence="9 12" id="KW-1133">Transmembrane helix</keyword>
<dbReference type="InterPro" id="IPR000715">
    <property type="entry name" value="Glycosyl_transferase_4"/>
</dbReference>
<comment type="cofactor">
    <cofactor evidence="12">
        <name>Mn(2+)</name>
        <dbReference type="ChEBI" id="CHEBI:29035"/>
    </cofactor>
</comment>
<evidence type="ECO:0000256" key="1">
    <source>
        <dbReference type="ARBA" id="ARBA00004651"/>
    </source>
</evidence>
<dbReference type="GO" id="GO:0030145">
    <property type="term" value="F:manganese ion binding"/>
    <property type="evidence" value="ECO:0007669"/>
    <property type="project" value="InterPro"/>
</dbReference>
<feature type="transmembrane region" description="Helical" evidence="12">
    <location>
        <begin position="164"/>
        <end position="183"/>
    </location>
</feature>
<comment type="caution">
    <text evidence="14">The sequence shown here is derived from an EMBL/GenBank/DDBJ whole genome shotgun (WGS) entry which is preliminary data.</text>
</comment>
<dbReference type="GO" id="GO:0009276">
    <property type="term" value="C:Gram-negative-bacterium-type cell wall"/>
    <property type="evidence" value="ECO:0007669"/>
    <property type="project" value="InterPro"/>
</dbReference>
<comment type="caution">
    <text evidence="12">Lacks conserved residue(s) required for the propagation of feature annotation.</text>
</comment>
<keyword evidence="11 12" id="KW-0464">Manganese</keyword>
<evidence type="ECO:0000256" key="4">
    <source>
        <dbReference type="ARBA" id="ARBA00022676"/>
    </source>
</evidence>
<dbReference type="EC" id="2.7.8.33" evidence="12"/>
<evidence type="ECO:0000256" key="3">
    <source>
        <dbReference type="ARBA" id="ARBA00022519"/>
    </source>
</evidence>
<feature type="transmembrane region" description="Helical" evidence="12">
    <location>
        <begin position="213"/>
        <end position="233"/>
    </location>
</feature>
<dbReference type="GO" id="GO:0016757">
    <property type="term" value="F:glycosyltransferase activity"/>
    <property type="evidence" value="ECO:0007669"/>
    <property type="project" value="UniProtKB-KW"/>
</dbReference>
<keyword evidence="5 12" id="KW-0808">Transferase</keyword>
<gene>
    <name evidence="12 14" type="primary">wecA</name>
    <name evidence="14" type="ORF">J0A66_19915</name>
</gene>
<dbReference type="EMBL" id="JAFKCV010000019">
    <property type="protein sequence ID" value="MBN7827507.1"/>
    <property type="molecule type" value="Genomic_DNA"/>
</dbReference>
<evidence type="ECO:0000313" key="15">
    <source>
        <dbReference type="Proteomes" id="UP000664654"/>
    </source>
</evidence>
<keyword evidence="6 12" id="KW-0812">Transmembrane</keyword>
<dbReference type="InterPro" id="IPR018480">
    <property type="entry name" value="PNAcMuramoyl-5peptid_Trfase_CS"/>
</dbReference>
<comment type="function">
    <text evidence="12">Catalyzes the transfer of the GlcNAc-1-phosphate moiety from UDP-GlcNAc onto the carrier lipid undecaprenyl phosphate (C55-P), yielding GlcNAc-pyrophosphoryl-undecaprenyl (GlcNAc-PP-C55).</text>
</comment>
<comment type="pathway">
    <text evidence="12">Bacterial outer membrane biogenesis; LPS O-antigen biosynthesis.</text>
</comment>
<evidence type="ECO:0000256" key="13">
    <source>
        <dbReference type="PIRSR" id="PIRSR600715-1"/>
    </source>
</evidence>
<evidence type="ECO:0000256" key="10">
    <source>
        <dbReference type="ARBA" id="ARBA00023136"/>
    </source>
</evidence>
<proteinExistence type="inferred from homology"/>
<comment type="catalytic activity">
    <reaction evidence="12">
        <text>di-trans,octa-cis-undecaprenyl phosphate + UDP-N-acetyl-alpha-D-glucosamine = N-acetyl-alpha-D-glucosaminyl-di-trans,octa-cis-undecaprenyl diphosphate + UMP</text>
        <dbReference type="Rhea" id="RHEA:28090"/>
        <dbReference type="ChEBI" id="CHEBI:57705"/>
        <dbReference type="ChEBI" id="CHEBI:57865"/>
        <dbReference type="ChEBI" id="CHEBI:60392"/>
        <dbReference type="ChEBI" id="CHEBI:62959"/>
        <dbReference type="EC" id="2.7.8.33"/>
    </reaction>
</comment>
<keyword evidence="4 12" id="KW-0328">Glycosyltransferase</keyword>
<dbReference type="PROSITE" id="PS01348">
    <property type="entry name" value="MRAY_2"/>
    <property type="match status" value="1"/>
</dbReference>
<evidence type="ECO:0000313" key="14">
    <source>
        <dbReference type="EMBL" id="MBN7827507.1"/>
    </source>
</evidence>
<organism evidence="14 15">
    <name type="scientific">Bowmanella dokdonensis</name>
    <dbReference type="NCBI Taxonomy" id="751969"/>
    <lineage>
        <taxon>Bacteria</taxon>
        <taxon>Pseudomonadati</taxon>
        <taxon>Pseudomonadota</taxon>
        <taxon>Gammaproteobacteria</taxon>
        <taxon>Alteromonadales</taxon>
        <taxon>Alteromonadaceae</taxon>
        <taxon>Bowmanella</taxon>
    </lineage>
</organism>
<keyword evidence="13" id="KW-0479">Metal-binding</keyword>
<feature type="transmembrane region" description="Helical" evidence="12">
    <location>
        <begin position="245"/>
        <end position="267"/>
    </location>
</feature>
<dbReference type="AlphaFoldDB" id="A0A939IT79"/>
<feature type="transmembrane region" description="Helical" evidence="12">
    <location>
        <begin position="321"/>
        <end position="339"/>
    </location>
</feature>
<sequence>MVLSTSLIVLVAFCTSFLCVLTFRPLAIGFGLVDRPCSRKQHTGEVPLVGGLAIYAAICFSSFLFVQFDTNYKLYLISTAFMVLIGALDDFYDLDAGLRLVGQFLIASLMVFGAEQYISDLGNLFGTGNINLGLFGPLFTLLAVVASINAFNMTDGVDGLVGSLSLNTFIAIGVLAMLAGVGLSTDLPAMFFGAIFAFLFFNLGQFKNGRYKVFMGDAGSMLIGLTVIWLLAYCTQGKQAFIQPVTVLWLVAIPVMDMVSVMARRIMAGISPLRASRDHLHHVLLYNGLSSTKTTIIIAFAAVSFSISGILLQFYQIPEHLSLSLFVLLFVGYNSLMMTQDKRMNNHPKALKLFSSS</sequence>
<dbReference type="NCBIfam" id="TIGR02380">
    <property type="entry name" value="ECA_wecA"/>
    <property type="match status" value="1"/>
</dbReference>
<comment type="cofactor">
    <cofactor evidence="12 13">
        <name>Mg(2+)</name>
        <dbReference type="ChEBI" id="CHEBI:18420"/>
    </cofactor>
</comment>
<dbReference type="GO" id="GO:0000287">
    <property type="term" value="F:magnesium ion binding"/>
    <property type="evidence" value="ECO:0007669"/>
    <property type="project" value="InterPro"/>
</dbReference>
<feature type="transmembrane region" description="Helical" evidence="12">
    <location>
        <begin position="45"/>
        <end position="66"/>
    </location>
</feature>
<dbReference type="GO" id="GO:0071555">
    <property type="term" value="P:cell wall organization"/>
    <property type="evidence" value="ECO:0007669"/>
    <property type="project" value="TreeGrafter"/>
</dbReference>
<feature type="transmembrane region" description="Helical" evidence="12">
    <location>
        <begin position="72"/>
        <end position="88"/>
    </location>
</feature>
<name>A0A939IT79_9ALTE</name>
<dbReference type="Proteomes" id="UP000664654">
    <property type="component" value="Unassembled WGS sequence"/>
</dbReference>
<evidence type="ECO:0000256" key="12">
    <source>
        <dbReference type="HAMAP-Rule" id="MF_02030"/>
    </source>
</evidence>